<evidence type="ECO:0000256" key="3">
    <source>
        <dbReference type="ARBA" id="ARBA00023186"/>
    </source>
</evidence>
<keyword evidence="3" id="KW-0143">Chaperone</keyword>
<dbReference type="PANTHER" id="PTHR21013:SF10">
    <property type="entry name" value="ATP SYNTHASE MITOCHONDRIAL F1 COMPLEX ASSEMBLY FACTOR 2"/>
    <property type="match status" value="1"/>
</dbReference>
<reference evidence="5 6" key="1">
    <citation type="journal article" date="2016" name="Environ. Microbiol.">
        <title>New Methyloceanibacter diversity from North Sea sediments includes methanotroph containing solely the soluble methane monooxygenase.</title>
        <authorList>
            <person name="Vekeman B."/>
            <person name="Kerckhof F.M."/>
            <person name="Cremers G."/>
            <person name="de Vos P."/>
            <person name="Vandamme P."/>
            <person name="Boon N."/>
            <person name="Op den Camp H.J."/>
            <person name="Heylen K."/>
        </authorList>
    </citation>
    <scope>NUCLEOTIDE SEQUENCE [LARGE SCALE GENOMIC DNA]</scope>
    <source>
        <strain evidence="5 6">R-67177</strain>
    </source>
</reference>
<gene>
    <name evidence="5" type="ORF">AUC71_01715</name>
</gene>
<keyword evidence="6" id="KW-1185">Reference proteome</keyword>
<protein>
    <recommendedName>
        <fullName evidence="7">ATPase</fullName>
    </recommendedName>
</protein>
<accession>A0A1E3W9I9</accession>
<evidence type="ECO:0000256" key="4">
    <source>
        <dbReference type="SAM" id="MobiDB-lite"/>
    </source>
</evidence>
<feature type="region of interest" description="Disordered" evidence="4">
    <location>
        <begin position="1"/>
        <end position="24"/>
    </location>
</feature>
<dbReference type="SUPFAM" id="SSF160909">
    <property type="entry name" value="ATP12-like"/>
    <property type="match status" value="1"/>
</dbReference>
<dbReference type="Gene3D" id="1.10.3580.10">
    <property type="entry name" value="ATP12 ATPase"/>
    <property type="match status" value="1"/>
</dbReference>
<organism evidence="5 6">
    <name type="scientific">Methyloceanibacter marginalis</name>
    <dbReference type="NCBI Taxonomy" id="1774971"/>
    <lineage>
        <taxon>Bacteria</taxon>
        <taxon>Pseudomonadati</taxon>
        <taxon>Pseudomonadota</taxon>
        <taxon>Alphaproteobacteria</taxon>
        <taxon>Hyphomicrobiales</taxon>
        <taxon>Hyphomicrobiaceae</taxon>
        <taxon>Methyloceanibacter</taxon>
    </lineage>
</organism>
<comment type="similarity">
    <text evidence="1">Belongs to the ATP12 family.</text>
</comment>
<dbReference type="Pfam" id="PF07542">
    <property type="entry name" value="ATP12"/>
    <property type="match status" value="1"/>
</dbReference>
<evidence type="ECO:0000313" key="6">
    <source>
        <dbReference type="Proteomes" id="UP000095042"/>
    </source>
</evidence>
<dbReference type="InterPro" id="IPR042272">
    <property type="entry name" value="ATP12_ATP_synth-F1-assembly_N"/>
</dbReference>
<dbReference type="Gene3D" id="3.30.2180.10">
    <property type="entry name" value="ATP12-like"/>
    <property type="match status" value="1"/>
</dbReference>
<dbReference type="PANTHER" id="PTHR21013">
    <property type="entry name" value="ATP SYNTHASE MITOCHONDRIAL F1 COMPLEX ASSEMBLY FACTOR 2/ATP12 PROTEIN, MITOCHONDRIAL PRECURSOR"/>
    <property type="match status" value="1"/>
</dbReference>
<sequence>MGQLRDQDQKDTGGPVPPKKPALPKRFYKDVSVADEGGRFGLLLDGKPVRTPGRAPLTVPGKALAQAIADEWRAQGAHIDPRTMPLTKLANTAIDGVAGQRDGVIDDILAHARADLLCYRADGPEGLVARQVKLWDPVLAWAKESLHAPLSLSQGIVHVAQPEASIAALRQEIAKLDDFGLAALHVMTSLTGSALLALAVALKRLTQDEAWDAAHVDEDFQVDRWGEDAEARARRIARKTDFDAAARALDLSELRPNPSP</sequence>
<comment type="caution">
    <text evidence="5">The sequence shown here is derived from an EMBL/GenBank/DDBJ whole genome shotgun (WGS) entry which is preliminary data.</text>
</comment>
<evidence type="ECO:0008006" key="7">
    <source>
        <dbReference type="Google" id="ProtNLM"/>
    </source>
</evidence>
<evidence type="ECO:0000256" key="2">
    <source>
        <dbReference type="ARBA" id="ARBA00022946"/>
    </source>
</evidence>
<evidence type="ECO:0000313" key="5">
    <source>
        <dbReference type="EMBL" id="ODS02473.1"/>
    </source>
</evidence>
<dbReference type="InterPro" id="IPR023335">
    <property type="entry name" value="ATP12_ortho_dom_sf"/>
</dbReference>
<dbReference type="Proteomes" id="UP000095042">
    <property type="component" value="Unassembled WGS sequence"/>
</dbReference>
<dbReference type="EMBL" id="LPWD01000301">
    <property type="protein sequence ID" value="ODS02473.1"/>
    <property type="molecule type" value="Genomic_DNA"/>
</dbReference>
<feature type="compositionally biased region" description="Basic and acidic residues" evidence="4">
    <location>
        <begin position="1"/>
        <end position="11"/>
    </location>
</feature>
<dbReference type="GO" id="GO:0043461">
    <property type="term" value="P:proton-transporting ATP synthase complex assembly"/>
    <property type="evidence" value="ECO:0007669"/>
    <property type="project" value="InterPro"/>
</dbReference>
<name>A0A1E3W9I9_9HYPH</name>
<dbReference type="AlphaFoldDB" id="A0A1E3W9I9"/>
<keyword evidence="2" id="KW-0809">Transit peptide</keyword>
<dbReference type="InterPro" id="IPR011419">
    <property type="entry name" value="ATP12_ATP_synth-F1-assembly"/>
</dbReference>
<proteinExistence type="inferred from homology"/>
<evidence type="ECO:0000256" key="1">
    <source>
        <dbReference type="ARBA" id="ARBA00008231"/>
    </source>
</evidence>